<sequence>MAQSESVAEPRIGQVLDEEPFPLDWKRNFAANFVDVMFFSLALAFASMQTIVPIYIRQLGGSPLIIGLIPAIVQTGQVLPPLFAAPYVAPLRRKLPFLLKMTLGERLPWPILAITCALFSVQYPTLMLGLSVVLLAIFGLAGGICVPAWMDIVARVTPLRIRGKLFGWSGAVAGLLGVGGGLAAERVLATYAYPYNFALCFAAASFCMLLSFIALAAIREPEMTTVRPATPVMEYVRQLPPLLRRDRDFSMFIIARVLGALGGMAITFVAIYATEQRGLPESLAGRFTAVMLGTQVLTTPLLGMMADRRGYKGSMQFAFLTQLLAMVLSLWVTSTLGFSIVFSLIGASTGMLFSTALNMVVEFAAPSERVTYLGLHGTLIAPAVLLAPIIGSWLAEFGGYPVAFAVAAVCGTAALVVMTFFVRDPRYRQIGVPQT</sequence>
<feature type="transmembrane region" description="Helical" evidence="5">
    <location>
        <begin position="195"/>
        <end position="218"/>
    </location>
</feature>
<dbReference type="GO" id="GO:0005886">
    <property type="term" value="C:plasma membrane"/>
    <property type="evidence" value="ECO:0007669"/>
    <property type="project" value="UniProtKB-SubCell"/>
</dbReference>
<feature type="transmembrane region" description="Helical" evidence="5">
    <location>
        <begin position="62"/>
        <end position="88"/>
    </location>
</feature>
<evidence type="ECO:0000256" key="3">
    <source>
        <dbReference type="ARBA" id="ARBA00022989"/>
    </source>
</evidence>
<feature type="transmembrane region" description="Helical" evidence="5">
    <location>
        <begin position="36"/>
        <end position="56"/>
    </location>
</feature>
<dbReference type="Pfam" id="PF07690">
    <property type="entry name" value="MFS_1"/>
    <property type="match status" value="1"/>
</dbReference>
<keyword evidence="4 5" id="KW-0472">Membrane</keyword>
<accession>A0A6J4HTN9</accession>
<dbReference type="Gene3D" id="1.20.1250.20">
    <property type="entry name" value="MFS general substrate transporter like domains"/>
    <property type="match status" value="2"/>
</dbReference>
<dbReference type="EMBL" id="CADCTR010000315">
    <property type="protein sequence ID" value="CAA9232710.1"/>
    <property type="molecule type" value="Genomic_DNA"/>
</dbReference>
<feature type="transmembrane region" description="Helical" evidence="5">
    <location>
        <begin position="317"/>
        <end position="334"/>
    </location>
</feature>
<feature type="transmembrane region" description="Helical" evidence="5">
    <location>
        <begin position="373"/>
        <end position="394"/>
    </location>
</feature>
<comment type="subcellular location">
    <subcellularLocation>
        <location evidence="1">Cell membrane</location>
        <topology evidence="1">Multi-pass membrane protein</topology>
    </subcellularLocation>
</comment>
<dbReference type="InterPro" id="IPR020846">
    <property type="entry name" value="MFS_dom"/>
</dbReference>
<feature type="transmembrane region" description="Helical" evidence="5">
    <location>
        <begin position="340"/>
        <end position="361"/>
    </location>
</feature>
<evidence type="ECO:0000256" key="2">
    <source>
        <dbReference type="ARBA" id="ARBA00022692"/>
    </source>
</evidence>
<dbReference type="SUPFAM" id="SSF103473">
    <property type="entry name" value="MFS general substrate transporter"/>
    <property type="match status" value="1"/>
</dbReference>
<dbReference type="InterPro" id="IPR011701">
    <property type="entry name" value="MFS"/>
</dbReference>
<evidence type="ECO:0000259" key="6">
    <source>
        <dbReference type="PROSITE" id="PS50850"/>
    </source>
</evidence>
<feature type="transmembrane region" description="Helical" evidence="5">
    <location>
        <begin position="400"/>
        <end position="422"/>
    </location>
</feature>
<protein>
    <recommendedName>
        <fullName evidence="6">Major facilitator superfamily (MFS) profile domain-containing protein</fullName>
    </recommendedName>
</protein>
<dbReference type="PANTHER" id="PTHR23526">
    <property type="entry name" value="INTEGRAL MEMBRANE TRANSPORT PROTEIN-RELATED"/>
    <property type="match status" value="1"/>
</dbReference>
<reference evidence="7" key="1">
    <citation type="submission" date="2020-02" db="EMBL/GenBank/DDBJ databases">
        <authorList>
            <person name="Meier V. D."/>
        </authorList>
    </citation>
    <scope>NUCLEOTIDE SEQUENCE</scope>
    <source>
        <strain evidence="7">AVDCRST_MAG93</strain>
    </source>
</reference>
<dbReference type="InterPro" id="IPR052528">
    <property type="entry name" value="Sugar_transport-like"/>
</dbReference>
<evidence type="ECO:0000256" key="1">
    <source>
        <dbReference type="ARBA" id="ARBA00004651"/>
    </source>
</evidence>
<proteinExistence type="predicted"/>
<keyword evidence="3 5" id="KW-1133">Transmembrane helix</keyword>
<dbReference type="GO" id="GO:0022857">
    <property type="term" value="F:transmembrane transporter activity"/>
    <property type="evidence" value="ECO:0007669"/>
    <property type="project" value="InterPro"/>
</dbReference>
<evidence type="ECO:0000313" key="7">
    <source>
        <dbReference type="EMBL" id="CAA9232710.1"/>
    </source>
</evidence>
<name>A0A6J4HTN9_9CHLR</name>
<dbReference type="InterPro" id="IPR036259">
    <property type="entry name" value="MFS_trans_sf"/>
</dbReference>
<evidence type="ECO:0000256" key="4">
    <source>
        <dbReference type="ARBA" id="ARBA00023136"/>
    </source>
</evidence>
<dbReference type="PANTHER" id="PTHR23526:SF1">
    <property type="entry name" value="MAJOR FACILITATOR SUPERFAMILY MFS_1"/>
    <property type="match status" value="1"/>
</dbReference>
<feature type="transmembrane region" description="Helical" evidence="5">
    <location>
        <begin position="285"/>
        <end position="305"/>
    </location>
</feature>
<organism evidence="7">
    <name type="scientific">uncultured Chloroflexia bacterium</name>
    <dbReference type="NCBI Taxonomy" id="1672391"/>
    <lineage>
        <taxon>Bacteria</taxon>
        <taxon>Bacillati</taxon>
        <taxon>Chloroflexota</taxon>
        <taxon>Chloroflexia</taxon>
        <taxon>environmental samples</taxon>
    </lineage>
</organism>
<feature type="transmembrane region" description="Helical" evidence="5">
    <location>
        <begin position="165"/>
        <end position="183"/>
    </location>
</feature>
<dbReference type="PROSITE" id="PS50850">
    <property type="entry name" value="MFS"/>
    <property type="match status" value="1"/>
</dbReference>
<evidence type="ECO:0000256" key="5">
    <source>
        <dbReference type="SAM" id="Phobius"/>
    </source>
</evidence>
<gene>
    <name evidence="7" type="ORF">AVDCRST_MAG93-960</name>
</gene>
<feature type="transmembrane region" description="Helical" evidence="5">
    <location>
        <begin position="253"/>
        <end position="273"/>
    </location>
</feature>
<feature type="transmembrane region" description="Helical" evidence="5">
    <location>
        <begin position="132"/>
        <end position="153"/>
    </location>
</feature>
<keyword evidence="2 5" id="KW-0812">Transmembrane</keyword>
<dbReference type="AlphaFoldDB" id="A0A6J4HTN9"/>
<feature type="domain" description="Major facilitator superfamily (MFS) profile" evidence="6">
    <location>
        <begin position="248"/>
        <end position="435"/>
    </location>
</feature>